<comment type="catalytic activity">
    <reaction evidence="1">
        <text>ATP + protein L-histidine = ADP + protein N-phospho-L-histidine.</text>
        <dbReference type="EC" id="2.7.13.3"/>
    </reaction>
</comment>
<dbReference type="SMART" id="SM00091">
    <property type="entry name" value="PAS"/>
    <property type="match status" value="2"/>
</dbReference>
<dbReference type="Proteomes" id="UP000002408">
    <property type="component" value="Chromosome"/>
</dbReference>
<keyword evidence="4" id="KW-0808">Transferase</keyword>
<feature type="transmembrane region" description="Helical" evidence="6">
    <location>
        <begin position="43"/>
        <end position="61"/>
    </location>
</feature>
<keyword evidence="6" id="KW-0812">Transmembrane</keyword>
<dbReference type="AlphaFoldDB" id="A7I7B4"/>
<dbReference type="NCBIfam" id="TIGR00229">
    <property type="entry name" value="sensory_box"/>
    <property type="match status" value="2"/>
</dbReference>
<dbReference type="eggNOG" id="arCOG06712">
    <property type="taxonomic scope" value="Archaea"/>
</dbReference>
<evidence type="ECO:0000256" key="2">
    <source>
        <dbReference type="ARBA" id="ARBA00012438"/>
    </source>
</evidence>
<dbReference type="InterPro" id="IPR000700">
    <property type="entry name" value="PAS-assoc_C"/>
</dbReference>
<keyword evidence="9" id="KW-1185">Reference proteome</keyword>
<dbReference type="EMBL" id="CP000780">
    <property type="protein sequence ID" value="ABS55625.1"/>
    <property type="molecule type" value="Genomic_DNA"/>
</dbReference>
<dbReference type="OrthoDB" id="116705at2157"/>
<dbReference type="KEGG" id="mbn:Mboo_1107"/>
<dbReference type="InterPro" id="IPR035965">
    <property type="entry name" value="PAS-like_dom_sf"/>
</dbReference>
<keyword evidence="6" id="KW-1133">Transmembrane helix</keyword>
<evidence type="ECO:0000259" key="7">
    <source>
        <dbReference type="PROSITE" id="PS50113"/>
    </source>
</evidence>
<reference evidence="9" key="1">
    <citation type="journal article" date="2015" name="Microbiology">
        <title>Genome of Methanoregula boonei 6A8 reveals adaptations to oligotrophic peatland environments.</title>
        <authorList>
            <person name="Braeuer S."/>
            <person name="Cadillo-Quiroz H."/>
            <person name="Kyrpides N."/>
            <person name="Woyke T."/>
            <person name="Goodwin L."/>
            <person name="Detter C."/>
            <person name="Podell S."/>
            <person name="Yavitt J.B."/>
            <person name="Zinder S.H."/>
        </authorList>
    </citation>
    <scope>NUCLEOTIDE SEQUENCE [LARGE SCALE GENOMIC DNA]</scope>
    <source>
        <strain evidence="9">DSM 21154 / JCM 14090 / 6A8</strain>
    </source>
</reference>
<feature type="transmembrane region" description="Helical" evidence="6">
    <location>
        <begin position="18"/>
        <end position="37"/>
    </location>
</feature>
<dbReference type="PROSITE" id="PS50113">
    <property type="entry name" value="PAC"/>
    <property type="match status" value="1"/>
</dbReference>
<name>A7I7B4_METB6</name>
<dbReference type="SUPFAM" id="SSF55785">
    <property type="entry name" value="PYP-like sensor domain (PAS domain)"/>
    <property type="match status" value="2"/>
</dbReference>
<evidence type="ECO:0000313" key="8">
    <source>
        <dbReference type="EMBL" id="ABS55625.1"/>
    </source>
</evidence>
<evidence type="ECO:0000256" key="3">
    <source>
        <dbReference type="ARBA" id="ARBA00022553"/>
    </source>
</evidence>
<dbReference type="CDD" id="cd00130">
    <property type="entry name" value="PAS"/>
    <property type="match status" value="2"/>
</dbReference>
<dbReference type="PANTHER" id="PTHR43304">
    <property type="entry name" value="PHYTOCHROME-LIKE PROTEIN CPH1"/>
    <property type="match status" value="1"/>
</dbReference>
<evidence type="ECO:0000313" key="9">
    <source>
        <dbReference type="Proteomes" id="UP000002408"/>
    </source>
</evidence>
<evidence type="ECO:0000256" key="1">
    <source>
        <dbReference type="ARBA" id="ARBA00000085"/>
    </source>
</evidence>
<dbReference type="Pfam" id="PF13426">
    <property type="entry name" value="PAS_9"/>
    <property type="match status" value="2"/>
</dbReference>
<dbReference type="InterPro" id="IPR003661">
    <property type="entry name" value="HisK_dim/P_dom"/>
</dbReference>
<dbReference type="GO" id="GO:0000155">
    <property type="term" value="F:phosphorelay sensor kinase activity"/>
    <property type="evidence" value="ECO:0007669"/>
    <property type="project" value="InterPro"/>
</dbReference>
<feature type="transmembrane region" description="Helical" evidence="6">
    <location>
        <begin position="68"/>
        <end position="85"/>
    </location>
</feature>
<dbReference type="PANTHER" id="PTHR43304:SF1">
    <property type="entry name" value="PAC DOMAIN-CONTAINING PROTEIN"/>
    <property type="match status" value="1"/>
</dbReference>
<dbReference type="EC" id="2.7.13.3" evidence="2"/>
<protein>
    <recommendedName>
        <fullName evidence="2">histidine kinase</fullName>
        <ecNumber evidence="2">2.7.13.3</ecNumber>
    </recommendedName>
</protein>
<dbReference type="HOGENOM" id="CLU_595309_0_0_2"/>
<dbReference type="InterPro" id="IPR001610">
    <property type="entry name" value="PAC"/>
</dbReference>
<feature type="domain" description="PAC" evidence="7">
    <location>
        <begin position="305"/>
        <end position="357"/>
    </location>
</feature>
<evidence type="ECO:0000256" key="6">
    <source>
        <dbReference type="SAM" id="Phobius"/>
    </source>
</evidence>
<feature type="transmembrane region" description="Helical" evidence="6">
    <location>
        <begin position="91"/>
        <end position="113"/>
    </location>
</feature>
<dbReference type="SMART" id="SM00388">
    <property type="entry name" value="HisKA"/>
    <property type="match status" value="1"/>
</dbReference>
<organism evidence="8 9">
    <name type="scientific">Methanoregula boonei (strain DSM 21154 / JCM 14090 / 6A8)</name>
    <dbReference type="NCBI Taxonomy" id="456442"/>
    <lineage>
        <taxon>Archaea</taxon>
        <taxon>Methanobacteriati</taxon>
        <taxon>Methanobacteriota</taxon>
        <taxon>Stenosarchaea group</taxon>
        <taxon>Methanomicrobia</taxon>
        <taxon>Methanomicrobiales</taxon>
        <taxon>Methanoregulaceae</taxon>
        <taxon>Methanoregula</taxon>
    </lineage>
</organism>
<dbReference type="GeneID" id="5411267"/>
<dbReference type="RefSeq" id="WP_012106652.1">
    <property type="nucleotide sequence ID" value="NC_009712.1"/>
</dbReference>
<accession>A7I7B4</accession>
<keyword evidence="5" id="KW-0418">Kinase</keyword>
<dbReference type="Gene3D" id="3.30.450.20">
    <property type="entry name" value="PAS domain"/>
    <property type="match status" value="2"/>
</dbReference>
<dbReference type="STRING" id="456442.Mboo_1107"/>
<evidence type="ECO:0000256" key="4">
    <source>
        <dbReference type="ARBA" id="ARBA00022679"/>
    </source>
</evidence>
<dbReference type="InterPro" id="IPR000014">
    <property type="entry name" value="PAS"/>
</dbReference>
<dbReference type="InterPro" id="IPR052162">
    <property type="entry name" value="Sensor_kinase/Photoreceptor"/>
</dbReference>
<evidence type="ECO:0000256" key="5">
    <source>
        <dbReference type="ARBA" id="ARBA00022777"/>
    </source>
</evidence>
<proteinExistence type="predicted"/>
<gene>
    <name evidence="8" type="ordered locus">Mboo_1107</name>
</gene>
<keyword evidence="6" id="KW-0472">Membrane</keyword>
<sequence>MTGQPSLMGEREESFVDLWLFIIVATTIIAILINILALHYGTAAVAANLLYIPIVLAAYWYPRWGISYAIGVSALFIAIVAFVTGGTVAQVAASFVTCLVVIGVAAVVSSLAIHMRKNEVKYRGIFNHSEAGIGLVNNPDHKVNEVNRRFADTLGYEPAEIEARTFVDLWADAADRDRFFQRLASQGNVENLETRFVTKGGATRWMLLSAGMLPDDQFVCTIVDITARKQAEESLIIKDHAISSSLNAIAIMDLDFSITYVNHSLISMMGSRSEREFAGTNLWKCMASPQEIEKIRDTLSHKGSWLGEILLKKTDQTQFYVMLWINLVRNETGNPVCIMASFIDITDRKQMESVKRQALEQIEKNIEQFAILGDHIRNPLAVIVGLSSLAPGDVSDKIILQAREIDRIVTQLDMGWIESEKVREFIKRYYMVGIQDISDTGGAREGLVR</sequence>
<keyword evidence="3" id="KW-0597">Phosphoprotein</keyword>
<dbReference type="SMART" id="SM00086">
    <property type="entry name" value="PAC"/>
    <property type="match status" value="2"/>
</dbReference>